<organism evidence="1 2">
    <name type="scientific">Coemansia nantahalensis</name>
    <dbReference type="NCBI Taxonomy" id="2789366"/>
    <lineage>
        <taxon>Eukaryota</taxon>
        <taxon>Fungi</taxon>
        <taxon>Fungi incertae sedis</taxon>
        <taxon>Zoopagomycota</taxon>
        <taxon>Kickxellomycotina</taxon>
        <taxon>Kickxellomycetes</taxon>
        <taxon>Kickxellales</taxon>
        <taxon>Kickxellaceae</taxon>
        <taxon>Coemansia</taxon>
    </lineage>
</organism>
<gene>
    <name evidence="1" type="ORF">IWQ57_001879</name>
</gene>
<proteinExistence type="predicted"/>
<reference evidence="1" key="1">
    <citation type="submission" date="2022-07" db="EMBL/GenBank/DDBJ databases">
        <title>Phylogenomic reconstructions and comparative analyses of Kickxellomycotina fungi.</title>
        <authorList>
            <person name="Reynolds N.K."/>
            <person name="Stajich J.E."/>
            <person name="Barry K."/>
            <person name="Grigoriev I.V."/>
            <person name="Crous P."/>
            <person name="Smith M.E."/>
        </authorList>
    </citation>
    <scope>NUCLEOTIDE SEQUENCE</scope>
    <source>
        <strain evidence="1">CBS 109366</strain>
    </source>
</reference>
<evidence type="ECO:0000313" key="2">
    <source>
        <dbReference type="Proteomes" id="UP001140234"/>
    </source>
</evidence>
<dbReference type="EMBL" id="JANBUJ010000413">
    <property type="protein sequence ID" value="KAJ2772175.1"/>
    <property type="molecule type" value="Genomic_DNA"/>
</dbReference>
<keyword evidence="2" id="KW-1185">Reference proteome</keyword>
<protein>
    <submittedName>
        <fullName evidence="1">Uncharacterized protein</fullName>
    </submittedName>
</protein>
<evidence type="ECO:0000313" key="1">
    <source>
        <dbReference type="EMBL" id="KAJ2772175.1"/>
    </source>
</evidence>
<name>A0ACC1K2D0_9FUNG</name>
<dbReference type="Proteomes" id="UP001140234">
    <property type="component" value="Unassembled WGS sequence"/>
</dbReference>
<comment type="caution">
    <text evidence="1">The sequence shown here is derived from an EMBL/GenBank/DDBJ whole genome shotgun (WGS) entry which is preliminary data.</text>
</comment>
<accession>A0ACC1K2D0</accession>
<sequence>MTTRAFSHCLRARCALTLALALARARAIADKVGHIRRSARAQAPSPAAPTPTDAHAEHAEHAAKLAELANAHAAQLRAVKSATEAALAKVERLTHTVRLLDAQQNTRETAVRPSPAGLDKTAERIDRLESFVHELQQRRAAAEQALAAAVRTDKSDGAPAKDDRTQRQVALAYALAAAEASTQAQAEHNSRLEAELQQLRAEAGMPSPPPVCAHLAHIEELEDDLRECTASTKRLAQEIEDIMASRKARAARDEARSAEAAQA</sequence>